<accession>G4YTI3</accession>
<dbReference type="InterPro" id="IPR001202">
    <property type="entry name" value="WW_dom"/>
</dbReference>
<organism evidence="2 3">
    <name type="scientific">Phytophthora sojae (strain P6497)</name>
    <name type="common">Soybean stem and root rot agent</name>
    <name type="synonym">Phytophthora megasperma f. sp. glycines</name>
    <dbReference type="NCBI Taxonomy" id="1094619"/>
    <lineage>
        <taxon>Eukaryota</taxon>
        <taxon>Sar</taxon>
        <taxon>Stramenopiles</taxon>
        <taxon>Oomycota</taxon>
        <taxon>Peronosporomycetes</taxon>
        <taxon>Peronosporales</taxon>
        <taxon>Peronosporaceae</taxon>
        <taxon>Phytophthora</taxon>
    </lineage>
</organism>
<keyword evidence="3" id="KW-1185">Reference proteome</keyword>
<dbReference type="Proteomes" id="UP000002640">
    <property type="component" value="Unassembled WGS sequence"/>
</dbReference>
<evidence type="ECO:0000259" key="1">
    <source>
        <dbReference type="PROSITE" id="PS50020"/>
    </source>
</evidence>
<sequence length="149" mass="17868">DVFTPRTRQKKEREEHFTPERAACMVQRAYRRKRGFQNLLRLCRSVYERIYDPEQGMYYYHNTRTKETTWEKPLLWRGANSDVFTPRTRQKKLQLLMSAINAPGSRKPRQWTEEEAATRLQGLYRAKKAKEDLNSRLAQRFRQAVDPSS</sequence>
<feature type="non-terminal residue" evidence="2">
    <location>
        <position position="149"/>
    </location>
</feature>
<dbReference type="PROSITE" id="PS50020">
    <property type="entry name" value="WW_DOMAIN_2"/>
    <property type="match status" value="1"/>
</dbReference>
<dbReference type="KEGG" id="psoj:PHYSODRAFT_416934"/>
<dbReference type="Pfam" id="PF00397">
    <property type="entry name" value="WW"/>
    <property type="match status" value="1"/>
</dbReference>
<name>G4YTI3_PHYSP</name>
<dbReference type="GeneID" id="20651961"/>
<dbReference type="PROSITE" id="PS50096">
    <property type="entry name" value="IQ"/>
    <property type="match status" value="1"/>
</dbReference>
<dbReference type="RefSeq" id="XP_009518870.1">
    <property type="nucleotide sequence ID" value="XM_009520575.1"/>
</dbReference>
<evidence type="ECO:0000313" key="2">
    <source>
        <dbReference type="EMBL" id="EGZ23582.1"/>
    </source>
</evidence>
<feature type="non-terminal residue" evidence="2">
    <location>
        <position position="1"/>
    </location>
</feature>
<feature type="domain" description="WW" evidence="1">
    <location>
        <begin position="47"/>
        <end position="75"/>
    </location>
</feature>
<gene>
    <name evidence="2" type="ORF">PHYSODRAFT_416934</name>
</gene>
<dbReference type="EMBL" id="JH159152">
    <property type="protein sequence ID" value="EGZ23582.1"/>
    <property type="molecule type" value="Genomic_DNA"/>
</dbReference>
<evidence type="ECO:0000313" key="3">
    <source>
        <dbReference type="Proteomes" id="UP000002640"/>
    </source>
</evidence>
<protein>
    <recommendedName>
        <fullName evidence="1">WW domain-containing protein</fullName>
    </recommendedName>
</protein>
<dbReference type="InterPro" id="IPR036020">
    <property type="entry name" value="WW_dom_sf"/>
</dbReference>
<dbReference type="InParanoid" id="G4YTI3"/>
<dbReference type="AlphaFoldDB" id="G4YTI3"/>
<dbReference type="OMA" id="RFATMTH"/>
<proteinExistence type="predicted"/>
<dbReference type="CDD" id="cd00201">
    <property type="entry name" value="WW"/>
    <property type="match status" value="1"/>
</dbReference>
<reference evidence="2 3" key="1">
    <citation type="journal article" date="2006" name="Science">
        <title>Phytophthora genome sequences uncover evolutionary origins and mechanisms of pathogenesis.</title>
        <authorList>
            <person name="Tyler B.M."/>
            <person name="Tripathy S."/>
            <person name="Zhang X."/>
            <person name="Dehal P."/>
            <person name="Jiang R.H."/>
            <person name="Aerts A."/>
            <person name="Arredondo F.D."/>
            <person name="Baxter L."/>
            <person name="Bensasson D."/>
            <person name="Beynon J.L."/>
            <person name="Chapman J."/>
            <person name="Damasceno C.M."/>
            <person name="Dorrance A.E."/>
            <person name="Dou D."/>
            <person name="Dickerman A.W."/>
            <person name="Dubchak I.L."/>
            <person name="Garbelotto M."/>
            <person name="Gijzen M."/>
            <person name="Gordon S.G."/>
            <person name="Govers F."/>
            <person name="Grunwald N.J."/>
            <person name="Huang W."/>
            <person name="Ivors K.L."/>
            <person name="Jones R.W."/>
            <person name="Kamoun S."/>
            <person name="Krampis K."/>
            <person name="Lamour K.H."/>
            <person name="Lee M.K."/>
            <person name="McDonald W.H."/>
            <person name="Medina M."/>
            <person name="Meijer H.J."/>
            <person name="Nordberg E.K."/>
            <person name="Maclean D.J."/>
            <person name="Ospina-Giraldo M.D."/>
            <person name="Morris P.F."/>
            <person name="Phuntumart V."/>
            <person name="Putnam N.H."/>
            <person name="Rash S."/>
            <person name="Rose J.K."/>
            <person name="Sakihama Y."/>
            <person name="Salamov A.A."/>
            <person name="Savidor A."/>
            <person name="Scheuring C.F."/>
            <person name="Smith B.M."/>
            <person name="Sobral B.W."/>
            <person name="Terry A."/>
            <person name="Torto-Alalibo T.A."/>
            <person name="Win J."/>
            <person name="Xu Z."/>
            <person name="Zhang H."/>
            <person name="Grigoriev I.V."/>
            <person name="Rokhsar D.S."/>
            <person name="Boore J.L."/>
        </authorList>
    </citation>
    <scope>NUCLEOTIDE SEQUENCE [LARGE SCALE GENOMIC DNA]</scope>
    <source>
        <strain evidence="2 3">P6497</strain>
    </source>
</reference>
<dbReference type="Gene3D" id="2.20.70.10">
    <property type="match status" value="1"/>
</dbReference>
<dbReference type="SMART" id="SM00456">
    <property type="entry name" value="WW"/>
    <property type="match status" value="1"/>
</dbReference>
<dbReference type="SUPFAM" id="SSF51045">
    <property type="entry name" value="WW domain"/>
    <property type="match status" value="1"/>
</dbReference>